<accession>X0RE34</accession>
<dbReference type="AlphaFoldDB" id="X0RE34"/>
<keyword evidence="2" id="KW-1185">Reference proteome</keyword>
<protein>
    <submittedName>
        <fullName evidence="1">Uncharacterized protein</fullName>
    </submittedName>
</protein>
<dbReference type="RefSeq" id="WP_037240813.1">
    <property type="nucleotide sequence ID" value="NZ_BAWF01000075.1"/>
</dbReference>
<dbReference type="EMBL" id="BAWF01000075">
    <property type="protein sequence ID" value="GAF49310.1"/>
    <property type="molecule type" value="Genomic_DNA"/>
</dbReference>
<reference evidence="1 2" key="1">
    <citation type="submission" date="2014-02" db="EMBL/GenBank/DDBJ databases">
        <title>Whole genome shotgun sequence of Rhodococcus wratislaviensis NBRC 100605.</title>
        <authorList>
            <person name="Hosoyama A."/>
            <person name="Tsuchikane K."/>
            <person name="Yoshida I."/>
            <person name="Ohji S."/>
            <person name="Ichikawa N."/>
            <person name="Yamazoe A."/>
            <person name="Fujita N."/>
        </authorList>
    </citation>
    <scope>NUCLEOTIDE SEQUENCE [LARGE SCALE GENOMIC DNA]</scope>
    <source>
        <strain evidence="1 2">NBRC 100605</strain>
    </source>
</reference>
<organism evidence="1 2">
    <name type="scientific">Rhodococcus wratislaviensis NBRC 100605</name>
    <dbReference type="NCBI Taxonomy" id="1219028"/>
    <lineage>
        <taxon>Bacteria</taxon>
        <taxon>Bacillati</taxon>
        <taxon>Actinomycetota</taxon>
        <taxon>Actinomycetes</taxon>
        <taxon>Mycobacteriales</taxon>
        <taxon>Nocardiaceae</taxon>
        <taxon>Rhodococcus</taxon>
    </lineage>
</organism>
<name>X0RE34_RHOWR</name>
<dbReference type="Proteomes" id="UP000019491">
    <property type="component" value="Unassembled WGS sequence"/>
</dbReference>
<evidence type="ECO:0000313" key="2">
    <source>
        <dbReference type="Proteomes" id="UP000019491"/>
    </source>
</evidence>
<proteinExistence type="predicted"/>
<sequence length="69" mass="7837">MHVVDEQHFHLPVFESGESGGEAFPYCHCEIESREIVNHDALLVICDVLIGDEVVRRLDRAFPDGSEDR</sequence>
<comment type="caution">
    <text evidence="1">The sequence shown here is derived from an EMBL/GenBank/DDBJ whole genome shotgun (WGS) entry which is preliminary data.</text>
</comment>
<gene>
    <name evidence="1" type="ORF">RW1_075_00150</name>
</gene>
<evidence type="ECO:0000313" key="1">
    <source>
        <dbReference type="EMBL" id="GAF49310.1"/>
    </source>
</evidence>